<evidence type="ECO:0000256" key="1">
    <source>
        <dbReference type="SAM" id="SignalP"/>
    </source>
</evidence>
<sequence>MKRSILAAAALTFAAAGAASAMTDPGLLSATDLSEARQAAPTSDLSGLTHEQVRAIEAVLYSSDENIGAQIRAILN</sequence>
<dbReference type="Proteomes" id="UP001652503">
    <property type="component" value="Unassembled WGS sequence"/>
</dbReference>
<accession>A0ABT2YXA7</accession>
<name>A0ABT2YXA7_9RHOB</name>
<organism evidence="2 3">
    <name type="scientific">Albidovulum sediminicola</name>
    <dbReference type="NCBI Taxonomy" id="2984331"/>
    <lineage>
        <taxon>Bacteria</taxon>
        <taxon>Pseudomonadati</taxon>
        <taxon>Pseudomonadota</taxon>
        <taxon>Alphaproteobacteria</taxon>
        <taxon>Rhodobacterales</taxon>
        <taxon>Paracoccaceae</taxon>
        <taxon>Albidovulum</taxon>
    </lineage>
</organism>
<keyword evidence="3" id="KW-1185">Reference proteome</keyword>
<dbReference type="EMBL" id="JAOWLA010000001">
    <property type="protein sequence ID" value="MCV2863507.1"/>
    <property type="molecule type" value="Genomic_DNA"/>
</dbReference>
<evidence type="ECO:0000313" key="2">
    <source>
        <dbReference type="EMBL" id="MCV2863507.1"/>
    </source>
</evidence>
<proteinExistence type="predicted"/>
<gene>
    <name evidence="2" type="ORF">OE647_01995</name>
</gene>
<reference evidence="2 3" key="1">
    <citation type="submission" date="2022-10" db="EMBL/GenBank/DDBJ databases">
        <title>Defluviimonas sp. nov., isolated from ocean surface water.</title>
        <authorList>
            <person name="He W."/>
            <person name="Wang L."/>
            <person name="Zhang D.-F."/>
        </authorList>
    </citation>
    <scope>NUCLEOTIDE SEQUENCE [LARGE SCALE GENOMIC DNA]</scope>
    <source>
        <strain evidence="2 3">WL0075</strain>
    </source>
</reference>
<feature type="signal peptide" evidence="1">
    <location>
        <begin position="1"/>
        <end position="21"/>
    </location>
</feature>
<keyword evidence="1" id="KW-0732">Signal</keyword>
<protein>
    <submittedName>
        <fullName evidence="2">Uncharacterized protein</fullName>
    </submittedName>
</protein>
<comment type="caution">
    <text evidence="2">The sequence shown here is derived from an EMBL/GenBank/DDBJ whole genome shotgun (WGS) entry which is preliminary data.</text>
</comment>
<feature type="chain" id="PRO_5045288116" evidence="1">
    <location>
        <begin position="22"/>
        <end position="76"/>
    </location>
</feature>
<dbReference type="RefSeq" id="WP_263719914.1">
    <property type="nucleotide sequence ID" value="NZ_JAOWLA010000001.1"/>
</dbReference>
<evidence type="ECO:0000313" key="3">
    <source>
        <dbReference type="Proteomes" id="UP001652503"/>
    </source>
</evidence>